<evidence type="ECO:0000313" key="2">
    <source>
        <dbReference type="Proteomes" id="UP001347796"/>
    </source>
</evidence>
<sequence length="164" mass="18575">MDPGDSLESKLELQSPFWFSTCTRLHRKRGQSGLENVESPDCIIELALGETPIYGPKLMQFLEDTRDNSNYMGEELKKEKGDERLQDDVISVVKTFVNNVNDRFPDNTKMAAFRIFSPKNYPDNIQLPTFGTKELSILLEHFCDGRQSATTGVSLPINRLEAEG</sequence>
<protein>
    <submittedName>
        <fullName evidence="1">Uncharacterized protein</fullName>
    </submittedName>
</protein>
<comment type="caution">
    <text evidence="1">The sequence shown here is derived from an EMBL/GenBank/DDBJ whole genome shotgun (WGS) entry which is preliminary data.</text>
</comment>
<keyword evidence="2" id="KW-1185">Reference proteome</keyword>
<reference evidence="1 2" key="1">
    <citation type="submission" date="2024-01" db="EMBL/GenBank/DDBJ databases">
        <title>The genome of the rayed Mediterranean limpet Patella caerulea (Linnaeus, 1758).</title>
        <authorList>
            <person name="Anh-Thu Weber A."/>
            <person name="Halstead-Nussloch G."/>
        </authorList>
    </citation>
    <scope>NUCLEOTIDE SEQUENCE [LARGE SCALE GENOMIC DNA]</scope>
    <source>
        <strain evidence="1">AATW-2023a</strain>
        <tissue evidence="1">Whole specimen</tissue>
    </source>
</reference>
<proteinExistence type="predicted"/>
<dbReference type="AlphaFoldDB" id="A0AAN8K1D6"/>
<dbReference type="EMBL" id="JAZGQO010000005">
    <property type="protein sequence ID" value="KAK6186624.1"/>
    <property type="molecule type" value="Genomic_DNA"/>
</dbReference>
<gene>
    <name evidence="1" type="ORF">SNE40_005913</name>
</gene>
<evidence type="ECO:0000313" key="1">
    <source>
        <dbReference type="EMBL" id="KAK6186624.1"/>
    </source>
</evidence>
<organism evidence="1 2">
    <name type="scientific">Patella caerulea</name>
    <name type="common">Rayed Mediterranean limpet</name>
    <dbReference type="NCBI Taxonomy" id="87958"/>
    <lineage>
        <taxon>Eukaryota</taxon>
        <taxon>Metazoa</taxon>
        <taxon>Spiralia</taxon>
        <taxon>Lophotrochozoa</taxon>
        <taxon>Mollusca</taxon>
        <taxon>Gastropoda</taxon>
        <taxon>Patellogastropoda</taxon>
        <taxon>Patelloidea</taxon>
        <taxon>Patellidae</taxon>
        <taxon>Patella</taxon>
    </lineage>
</organism>
<dbReference type="Proteomes" id="UP001347796">
    <property type="component" value="Unassembled WGS sequence"/>
</dbReference>
<accession>A0AAN8K1D6</accession>
<name>A0AAN8K1D6_PATCE</name>